<dbReference type="EMBL" id="LGRX02020576">
    <property type="protein sequence ID" value="KAK3257377.1"/>
    <property type="molecule type" value="Genomic_DNA"/>
</dbReference>
<accession>A0AAE0FCP2</accession>
<keyword evidence="2" id="KW-1185">Reference proteome</keyword>
<organism evidence="1 2">
    <name type="scientific">Cymbomonas tetramitiformis</name>
    <dbReference type="NCBI Taxonomy" id="36881"/>
    <lineage>
        <taxon>Eukaryota</taxon>
        <taxon>Viridiplantae</taxon>
        <taxon>Chlorophyta</taxon>
        <taxon>Pyramimonadophyceae</taxon>
        <taxon>Pyramimonadales</taxon>
        <taxon>Pyramimonadaceae</taxon>
        <taxon>Cymbomonas</taxon>
    </lineage>
</organism>
<comment type="caution">
    <text evidence="1">The sequence shown here is derived from an EMBL/GenBank/DDBJ whole genome shotgun (WGS) entry which is preliminary data.</text>
</comment>
<name>A0AAE0FCP2_9CHLO</name>
<dbReference type="InterPro" id="IPR009030">
    <property type="entry name" value="Growth_fac_rcpt_cys_sf"/>
</dbReference>
<evidence type="ECO:0008006" key="3">
    <source>
        <dbReference type="Google" id="ProtNLM"/>
    </source>
</evidence>
<evidence type="ECO:0000313" key="2">
    <source>
        <dbReference type="Proteomes" id="UP001190700"/>
    </source>
</evidence>
<evidence type="ECO:0000313" key="1">
    <source>
        <dbReference type="EMBL" id="KAK3257377.1"/>
    </source>
</evidence>
<reference evidence="1 2" key="1">
    <citation type="journal article" date="2015" name="Genome Biol. Evol.">
        <title>Comparative Genomics of a Bacterivorous Green Alga Reveals Evolutionary Causalities and Consequences of Phago-Mixotrophic Mode of Nutrition.</title>
        <authorList>
            <person name="Burns J.A."/>
            <person name="Paasch A."/>
            <person name="Narechania A."/>
            <person name="Kim E."/>
        </authorList>
    </citation>
    <scope>NUCLEOTIDE SEQUENCE [LARGE SCALE GENOMIC DNA]</scope>
    <source>
        <strain evidence="1 2">PLY_AMNH</strain>
    </source>
</reference>
<dbReference type="SUPFAM" id="SSF57184">
    <property type="entry name" value="Growth factor receptor domain"/>
    <property type="match status" value="1"/>
</dbReference>
<dbReference type="AlphaFoldDB" id="A0AAE0FCP2"/>
<protein>
    <recommendedName>
        <fullName evidence="3">Tyrosine-protein kinase ephrin type A/B receptor-like domain-containing protein</fullName>
    </recommendedName>
</protein>
<sequence length="150" mass="16382">SNTSDGEKYLVSIKNTDRSFNQMSLHMWVDILPGTFGSWQSSTTFRVEILLSAECPPNTDKDVCATAASDCLEISGSTYSSDEKVCKRACEAGEELVGLGCQLCPVGTYSKQHETCQPCEPGTISFEPGDPFIWLTRVLLRLVPAAAFVF</sequence>
<feature type="non-terminal residue" evidence="1">
    <location>
        <position position="1"/>
    </location>
</feature>
<dbReference type="Proteomes" id="UP001190700">
    <property type="component" value="Unassembled WGS sequence"/>
</dbReference>
<gene>
    <name evidence="1" type="ORF">CYMTET_33533</name>
</gene>
<proteinExistence type="predicted"/>
<dbReference type="Gene3D" id="2.10.50.10">
    <property type="entry name" value="Tumor Necrosis Factor Receptor, subunit A, domain 2"/>
    <property type="match status" value="1"/>
</dbReference>